<dbReference type="PANTHER" id="PTHR42928">
    <property type="entry name" value="TRICARBOXYLATE-BINDING PROTEIN"/>
    <property type="match status" value="1"/>
</dbReference>
<protein>
    <submittedName>
        <fullName evidence="3">Tripartite tricarboxylate transporter substrate binding protein</fullName>
    </submittedName>
</protein>
<evidence type="ECO:0000256" key="2">
    <source>
        <dbReference type="SAM" id="SignalP"/>
    </source>
</evidence>
<keyword evidence="2" id="KW-0732">Signal</keyword>
<feature type="chain" id="PRO_5043190172" evidence="2">
    <location>
        <begin position="38"/>
        <end position="342"/>
    </location>
</feature>
<dbReference type="Gene3D" id="3.40.190.150">
    <property type="entry name" value="Bordetella uptake gene, domain 1"/>
    <property type="match status" value="1"/>
</dbReference>
<accession>A0A420UZ61</accession>
<dbReference type="InterPro" id="IPR005064">
    <property type="entry name" value="BUG"/>
</dbReference>
<dbReference type="AlphaFoldDB" id="A0A420UZ61"/>
<comment type="similarity">
    <text evidence="1">Belongs to the UPF0065 (bug) family.</text>
</comment>
<dbReference type="RefSeq" id="WP_050364714.1">
    <property type="nucleotide sequence ID" value="NZ_CP134822.1"/>
</dbReference>
<feature type="signal peptide" evidence="2">
    <location>
        <begin position="1"/>
        <end position="37"/>
    </location>
</feature>
<dbReference type="SUPFAM" id="SSF53850">
    <property type="entry name" value="Periplasmic binding protein-like II"/>
    <property type="match status" value="1"/>
</dbReference>
<evidence type="ECO:0000313" key="3">
    <source>
        <dbReference type="EMBL" id="RKM93268.1"/>
    </source>
</evidence>
<dbReference type="PANTHER" id="PTHR42928:SF3">
    <property type="entry name" value="UPF0065 PROTEIN YFLP"/>
    <property type="match status" value="1"/>
</dbReference>
<proteinExistence type="inferred from homology"/>
<organism evidence="3 4">
    <name type="scientific">Streptomyces xinghaiensis</name>
    <dbReference type="NCBI Taxonomy" id="1038928"/>
    <lineage>
        <taxon>Bacteria</taxon>
        <taxon>Bacillati</taxon>
        <taxon>Actinomycetota</taxon>
        <taxon>Actinomycetes</taxon>
        <taxon>Kitasatosporales</taxon>
        <taxon>Streptomycetaceae</taxon>
        <taxon>Streptomyces</taxon>
    </lineage>
</organism>
<dbReference type="PIRSF" id="PIRSF017082">
    <property type="entry name" value="YflP"/>
    <property type="match status" value="1"/>
</dbReference>
<dbReference type="CDD" id="cd07012">
    <property type="entry name" value="PBP2_Bug_TTT"/>
    <property type="match status" value="1"/>
</dbReference>
<name>A0A420UZ61_9ACTN</name>
<dbReference type="OrthoDB" id="9780943at2"/>
<dbReference type="Pfam" id="PF03401">
    <property type="entry name" value="TctC"/>
    <property type="match status" value="1"/>
</dbReference>
<dbReference type="Proteomes" id="UP000028058">
    <property type="component" value="Unassembled WGS sequence"/>
</dbReference>
<evidence type="ECO:0000256" key="1">
    <source>
        <dbReference type="ARBA" id="ARBA00006987"/>
    </source>
</evidence>
<evidence type="ECO:0000313" key="4">
    <source>
        <dbReference type="Proteomes" id="UP000028058"/>
    </source>
</evidence>
<dbReference type="InterPro" id="IPR042100">
    <property type="entry name" value="Bug_dom1"/>
</dbReference>
<dbReference type="Gene3D" id="3.40.190.10">
    <property type="entry name" value="Periplasmic binding protein-like II"/>
    <property type="match status" value="1"/>
</dbReference>
<dbReference type="EMBL" id="JNAD02000011">
    <property type="protein sequence ID" value="RKM93268.1"/>
    <property type="molecule type" value="Genomic_DNA"/>
</dbReference>
<keyword evidence="4" id="KW-1185">Reference proteome</keyword>
<gene>
    <name evidence="3" type="ORF">SFRA_022500</name>
</gene>
<comment type="caution">
    <text evidence="3">The sequence shown here is derived from an EMBL/GenBank/DDBJ whole genome shotgun (WGS) entry which is preliminary data.</text>
</comment>
<dbReference type="PROSITE" id="PS51257">
    <property type="entry name" value="PROKAR_LIPOPROTEIN"/>
    <property type="match status" value="1"/>
</dbReference>
<sequence>MITRAGGARRARRPGLAAALAAACLLPVGGCAPGAPAQEPLRLMVPVPAGGGYDYTARTVAVTLRDTGLAGEVEVFNLPGSSGTVALTRLLHETGNDRMLLQMGLGLVGSVLSQGVPHGIDEATPVARLIAEPEAVVVPADSPYASFGDLVRAWKANEGDGSGGLVAGIGSRVGGPDHLALMLIAEAVGLAPAEVGFDRYDGGGQMLAPLLGHRVDFALTGVGEYRHAIAAGQLRVLAVTGPRPVSGVDAPTLRRAGYPLEVVNWRGLLAPPGLTERQRAEVTRLLDRLRATPQWQRALRENGWTDAYLTGDRFSAFLAAENRRVGRVIDRLGLTGEADGAG</sequence>
<reference evidence="3 4" key="1">
    <citation type="journal article" date="2014" name="Genome Announc.">
        <title>Draft Genome Sequence of Streptomyces fradiae ATCC 19609, a Strain Highly Sensitive to Antibiotics.</title>
        <authorList>
            <person name="Bekker O.B."/>
            <person name="Klimina K.M."/>
            <person name="Vatlin A.A."/>
            <person name="Zakharevich N.V."/>
            <person name="Kasianov A.S."/>
            <person name="Danilenko V.N."/>
        </authorList>
    </citation>
    <scope>NUCLEOTIDE SEQUENCE [LARGE SCALE GENOMIC DNA]</scope>
    <source>
        <strain evidence="3 4">ATCC 19609</strain>
    </source>
</reference>